<dbReference type="EMBL" id="NFZS01000001">
    <property type="protein sequence ID" value="RAO78253.1"/>
    <property type="molecule type" value="Genomic_DNA"/>
</dbReference>
<dbReference type="PANTHER" id="PTHR31630">
    <property type="entry name" value="PHYTANOYL-COA DIOXYGENASE-RELATED-RELATED"/>
    <property type="match status" value="1"/>
</dbReference>
<dbReference type="Proteomes" id="UP000248926">
    <property type="component" value="Unassembled WGS sequence"/>
</dbReference>
<dbReference type="InterPro" id="IPR008775">
    <property type="entry name" value="Phytyl_CoA_dOase-like"/>
</dbReference>
<protein>
    <recommendedName>
        <fullName evidence="3">Phytanoyl-CoA dioxygenase</fullName>
    </recommendedName>
</protein>
<sequence length="405" mass="45761">MPRDCVAMGWFPRRHGKQSLPSRTLMLREAIRSAWSARLVLVAGECPGRPFHHEAPCGQRGIAEVWARKIFKITRDAMVEVATRLGIKELRDYWAAQCVPGSVGSLPQDVVKTLLAGLRLNVLETLRYLHHAKPSYAEFEAWVLERNGGELEEASLDRLRRALAGERVSAEVGHLDDVEGLSADDLAHWDEHGYVILRNAISKEAAEAAEMAIYDFLGVDRDDPSSWYRTSLGHSIWVPLLRHPALAANRYAPRIHKAHAQLWGREDLWVTIDQGGFNPPERDGWHFPGPHLHWDSTLAEPHCLELQGIVYLADVAEDQGAFSCVPGFHRTLKQWLQSVPAGVGVHDHARRTLTMKPIAAKRGDMIIWHHLLPHGSSPNRAKHPRVVQYMSLRPTRFAYTEQWKS</sequence>
<keyword evidence="2" id="KW-1185">Reference proteome</keyword>
<organism evidence="1 2">
    <name type="scientific">Dyella jiangningensis</name>
    <dbReference type="NCBI Taxonomy" id="1379159"/>
    <lineage>
        <taxon>Bacteria</taxon>
        <taxon>Pseudomonadati</taxon>
        <taxon>Pseudomonadota</taxon>
        <taxon>Gammaproteobacteria</taxon>
        <taxon>Lysobacterales</taxon>
        <taxon>Rhodanobacteraceae</taxon>
        <taxon>Dyella</taxon>
    </lineage>
</organism>
<evidence type="ECO:0000313" key="1">
    <source>
        <dbReference type="EMBL" id="RAO78253.1"/>
    </source>
</evidence>
<dbReference type="SUPFAM" id="SSF51197">
    <property type="entry name" value="Clavaminate synthase-like"/>
    <property type="match status" value="1"/>
</dbReference>
<dbReference type="OrthoDB" id="1157001at2"/>
<dbReference type="PANTHER" id="PTHR31630:SF6">
    <property type="entry name" value="PHYTANOYL-COA DIOXYGENASE-RELATED"/>
    <property type="match status" value="1"/>
</dbReference>
<dbReference type="Pfam" id="PF05721">
    <property type="entry name" value="PhyH"/>
    <property type="match status" value="1"/>
</dbReference>
<evidence type="ECO:0008006" key="3">
    <source>
        <dbReference type="Google" id="ProtNLM"/>
    </source>
</evidence>
<evidence type="ECO:0000313" key="2">
    <source>
        <dbReference type="Proteomes" id="UP000248926"/>
    </source>
</evidence>
<proteinExistence type="predicted"/>
<dbReference type="AlphaFoldDB" id="A0A328PAQ5"/>
<dbReference type="GO" id="GO:0016706">
    <property type="term" value="F:2-oxoglutarate-dependent dioxygenase activity"/>
    <property type="evidence" value="ECO:0007669"/>
    <property type="project" value="UniProtKB-ARBA"/>
</dbReference>
<dbReference type="Gene3D" id="2.60.120.620">
    <property type="entry name" value="q2cbj1_9rhob like domain"/>
    <property type="match status" value="1"/>
</dbReference>
<accession>A0A328PAQ5</accession>
<comment type="caution">
    <text evidence="1">The sequence shown here is derived from an EMBL/GenBank/DDBJ whole genome shotgun (WGS) entry which is preliminary data.</text>
</comment>
<reference evidence="1 2" key="1">
    <citation type="journal article" date="2018" name="Genet. Mol. Biol.">
        <title>The genome sequence of Dyella jiangningensis FCAV SCS01 from a lignocellulose-decomposing microbial consortium metagenome reveals potential for biotechnological applications.</title>
        <authorList>
            <person name="Desiderato J.G."/>
            <person name="Alvarenga D.O."/>
            <person name="Constancio M.T.L."/>
            <person name="Alves L.M.C."/>
            <person name="Varani A.M."/>
        </authorList>
    </citation>
    <scope>NUCLEOTIDE SEQUENCE [LARGE SCALE GENOMIC DNA]</scope>
    <source>
        <strain evidence="1 2">FCAV SCS01</strain>
    </source>
</reference>
<name>A0A328PAQ5_9GAMM</name>
<gene>
    <name evidence="1" type="ORF">CA260_10655</name>
</gene>